<dbReference type="Pfam" id="PF23003">
    <property type="entry name" value="Fn1_2"/>
    <property type="match status" value="1"/>
</dbReference>
<keyword evidence="4" id="KW-1185">Reference proteome</keyword>
<keyword evidence="1" id="KW-0732">Signal</keyword>
<protein>
    <recommendedName>
        <fullName evidence="2">Abnormal cell migration protein 18-like fibronectin type I domain-containing protein</fullName>
    </recommendedName>
</protein>
<accession>A0AA39HLU1</accession>
<feature type="chain" id="PRO_5041229064" description="Abnormal cell migration protein 18-like fibronectin type I domain-containing protein" evidence="1">
    <location>
        <begin position="18"/>
        <end position="363"/>
    </location>
</feature>
<evidence type="ECO:0000313" key="4">
    <source>
        <dbReference type="Proteomes" id="UP001175271"/>
    </source>
</evidence>
<feature type="domain" description="Abnormal cell migration protein 18-like fibronectin type I" evidence="2">
    <location>
        <begin position="224"/>
        <end position="284"/>
    </location>
</feature>
<evidence type="ECO:0000256" key="1">
    <source>
        <dbReference type="SAM" id="SignalP"/>
    </source>
</evidence>
<dbReference type="EMBL" id="JAUCMV010000004">
    <property type="protein sequence ID" value="KAK0407561.1"/>
    <property type="molecule type" value="Genomic_DNA"/>
</dbReference>
<sequence>MTVLLLLFLGCLALSSTQDVGKQRFAVHRSMFGTRVHHVRYETMPNNFVDKLGNEVPNKANSHKGPDGKDVYDCIDVMGAVKAHGTEYERPNGRFKYRCNNGIEEVSACVGSKRTNKAVIKVESTHHADGFWAKCEQFPNKTVVYTEEPRCNVNGKDYHIGDEIEGAYIRMVCQETGYKVLGCYYFNDKKDVVKMNPGTTAEDGDVVHHCDDNDGNIQYYAQPSGCTKLGKKYKEGEEFTANHLRYKCNKGVTNIEGCYIDEHRDLNVGQDIVDGKMVYRCYRLGPKVQYEEYACGYNGTPSCKPEPIPSTPDDIPSLGHGLKAPGFSSFGVVQTIGPEKFAGGTNTVKLDLNKLLMSSQGSH</sequence>
<feature type="signal peptide" evidence="1">
    <location>
        <begin position="1"/>
        <end position="17"/>
    </location>
</feature>
<gene>
    <name evidence="3" type="ORF">QR680_019267</name>
</gene>
<organism evidence="3 4">
    <name type="scientific">Steinernema hermaphroditum</name>
    <dbReference type="NCBI Taxonomy" id="289476"/>
    <lineage>
        <taxon>Eukaryota</taxon>
        <taxon>Metazoa</taxon>
        <taxon>Ecdysozoa</taxon>
        <taxon>Nematoda</taxon>
        <taxon>Chromadorea</taxon>
        <taxon>Rhabditida</taxon>
        <taxon>Tylenchina</taxon>
        <taxon>Panagrolaimomorpha</taxon>
        <taxon>Strongyloidoidea</taxon>
        <taxon>Steinernematidae</taxon>
        <taxon>Steinernema</taxon>
    </lineage>
</organism>
<proteinExistence type="predicted"/>
<dbReference type="Proteomes" id="UP001175271">
    <property type="component" value="Unassembled WGS sequence"/>
</dbReference>
<reference evidence="3" key="1">
    <citation type="submission" date="2023-06" db="EMBL/GenBank/DDBJ databases">
        <title>Genomic analysis of the entomopathogenic nematode Steinernema hermaphroditum.</title>
        <authorList>
            <person name="Schwarz E.M."/>
            <person name="Heppert J.K."/>
            <person name="Baniya A."/>
            <person name="Schwartz H.T."/>
            <person name="Tan C.-H."/>
            <person name="Antoshechkin I."/>
            <person name="Sternberg P.W."/>
            <person name="Goodrich-Blair H."/>
            <person name="Dillman A.R."/>
        </authorList>
    </citation>
    <scope>NUCLEOTIDE SEQUENCE</scope>
    <source>
        <strain evidence="3">PS9179</strain>
        <tissue evidence="3">Whole animal</tissue>
    </source>
</reference>
<dbReference type="AlphaFoldDB" id="A0AA39HLU1"/>
<dbReference type="InterPro" id="IPR055119">
    <property type="entry name" value="Mig18_Fn1"/>
</dbReference>
<name>A0AA39HLU1_9BILA</name>
<comment type="caution">
    <text evidence="3">The sequence shown here is derived from an EMBL/GenBank/DDBJ whole genome shotgun (WGS) entry which is preliminary data.</text>
</comment>
<evidence type="ECO:0000313" key="3">
    <source>
        <dbReference type="EMBL" id="KAK0407561.1"/>
    </source>
</evidence>
<evidence type="ECO:0000259" key="2">
    <source>
        <dbReference type="Pfam" id="PF23003"/>
    </source>
</evidence>